<accession>A0AA89AV17</accession>
<dbReference type="Pfam" id="PF12507">
    <property type="entry name" value="HCMV_UL139"/>
    <property type="match status" value="1"/>
</dbReference>
<dbReference type="PANTHER" id="PTHR37214:SF2">
    <property type="entry name" value="CYTOMEGALOVIRUS UL139 PROTEIN"/>
    <property type="match status" value="1"/>
</dbReference>
<dbReference type="PANTHER" id="PTHR37214">
    <property type="entry name" value="CYTOMEGALOVIRUS UL139 PROTEIN"/>
    <property type="match status" value="1"/>
</dbReference>
<reference evidence="1" key="1">
    <citation type="submission" date="2022-12" db="EMBL/GenBank/DDBJ databases">
        <title>Draft genome assemblies for two species of Escallonia (Escalloniales).</title>
        <authorList>
            <person name="Chanderbali A."/>
            <person name="Dervinis C."/>
            <person name="Anghel I."/>
            <person name="Soltis D."/>
            <person name="Soltis P."/>
            <person name="Zapata F."/>
        </authorList>
    </citation>
    <scope>NUCLEOTIDE SEQUENCE</scope>
    <source>
        <strain evidence="1">UCBG64.0493</strain>
        <tissue evidence="1">Leaf</tissue>
    </source>
</reference>
<evidence type="ECO:0000313" key="2">
    <source>
        <dbReference type="Proteomes" id="UP001188597"/>
    </source>
</evidence>
<comment type="caution">
    <text evidence="1">The sequence shown here is derived from an EMBL/GenBank/DDBJ whole genome shotgun (WGS) entry which is preliminary data.</text>
</comment>
<sequence>MAPSSSFRERLEHMEQTRNQRLSLLQAEKEVQANKYQVLQSKLSSVRSIERRCLKLDHKIASQHVVVSSLMAEIDRLSYGYAAVLQQFRFVHPICRQICVHDKISCVIV</sequence>
<name>A0AA89AV17_9ASTE</name>
<protein>
    <submittedName>
        <fullName evidence="1">Uncharacterized protein</fullName>
    </submittedName>
</protein>
<dbReference type="Proteomes" id="UP001188597">
    <property type="component" value="Unassembled WGS sequence"/>
</dbReference>
<dbReference type="EMBL" id="JAVXUP010001077">
    <property type="protein sequence ID" value="KAK3016277.1"/>
    <property type="molecule type" value="Genomic_DNA"/>
</dbReference>
<organism evidence="1 2">
    <name type="scientific">Escallonia herrerae</name>
    <dbReference type="NCBI Taxonomy" id="1293975"/>
    <lineage>
        <taxon>Eukaryota</taxon>
        <taxon>Viridiplantae</taxon>
        <taxon>Streptophyta</taxon>
        <taxon>Embryophyta</taxon>
        <taxon>Tracheophyta</taxon>
        <taxon>Spermatophyta</taxon>
        <taxon>Magnoliopsida</taxon>
        <taxon>eudicotyledons</taxon>
        <taxon>Gunneridae</taxon>
        <taxon>Pentapetalae</taxon>
        <taxon>asterids</taxon>
        <taxon>campanulids</taxon>
        <taxon>Escalloniales</taxon>
        <taxon>Escalloniaceae</taxon>
        <taxon>Escallonia</taxon>
    </lineage>
</organism>
<proteinExistence type="predicted"/>
<dbReference type="InterPro" id="IPR021042">
    <property type="entry name" value="Herpes_UL139_cytomegalovirus"/>
</dbReference>
<keyword evidence="2" id="KW-1185">Reference proteome</keyword>
<gene>
    <name evidence="1" type="ORF">RJ639_007349</name>
</gene>
<evidence type="ECO:0000313" key="1">
    <source>
        <dbReference type="EMBL" id="KAK3016277.1"/>
    </source>
</evidence>
<dbReference type="AlphaFoldDB" id="A0AA89AV17"/>